<name>A0A1J6IIV9_NICAT</name>
<evidence type="ECO:0000313" key="3">
    <source>
        <dbReference type="Proteomes" id="UP000187609"/>
    </source>
</evidence>
<organism evidence="2 3">
    <name type="scientific">Nicotiana attenuata</name>
    <name type="common">Coyote tobacco</name>
    <dbReference type="NCBI Taxonomy" id="49451"/>
    <lineage>
        <taxon>Eukaryota</taxon>
        <taxon>Viridiplantae</taxon>
        <taxon>Streptophyta</taxon>
        <taxon>Embryophyta</taxon>
        <taxon>Tracheophyta</taxon>
        <taxon>Spermatophyta</taxon>
        <taxon>Magnoliopsida</taxon>
        <taxon>eudicotyledons</taxon>
        <taxon>Gunneridae</taxon>
        <taxon>Pentapetalae</taxon>
        <taxon>asterids</taxon>
        <taxon>lamiids</taxon>
        <taxon>Solanales</taxon>
        <taxon>Solanaceae</taxon>
        <taxon>Nicotianoideae</taxon>
        <taxon>Nicotianeae</taxon>
        <taxon>Nicotiana</taxon>
    </lineage>
</organism>
<protein>
    <submittedName>
        <fullName evidence="2">Uncharacterized protein</fullName>
    </submittedName>
</protein>
<feature type="region of interest" description="Disordered" evidence="1">
    <location>
        <begin position="20"/>
        <end position="100"/>
    </location>
</feature>
<feature type="compositionally biased region" description="Polar residues" evidence="1">
    <location>
        <begin position="23"/>
        <end position="45"/>
    </location>
</feature>
<accession>A0A1J6IIV9</accession>
<proteinExistence type="predicted"/>
<dbReference type="AlphaFoldDB" id="A0A1J6IIV9"/>
<evidence type="ECO:0000313" key="2">
    <source>
        <dbReference type="EMBL" id="OIT04642.1"/>
    </source>
</evidence>
<dbReference type="Gramene" id="OIT04642">
    <property type="protein sequence ID" value="OIT04642"/>
    <property type="gene ID" value="A4A49_15559"/>
</dbReference>
<feature type="compositionally biased region" description="Basic and acidic residues" evidence="1">
    <location>
        <begin position="46"/>
        <end position="65"/>
    </location>
</feature>
<dbReference type="EMBL" id="MJEQ01037185">
    <property type="protein sequence ID" value="OIT04642.1"/>
    <property type="molecule type" value="Genomic_DNA"/>
</dbReference>
<reference evidence="2" key="1">
    <citation type="submission" date="2016-11" db="EMBL/GenBank/DDBJ databases">
        <title>The genome of Nicotiana attenuata.</title>
        <authorList>
            <person name="Xu S."/>
            <person name="Brockmoeller T."/>
            <person name="Gaquerel E."/>
            <person name="Navarro A."/>
            <person name="Kuhl H."/>
            <person name="Gase K."/>
            <person name="Ling Z."/>
            <person name="Zhou W."/>
            <person name="Kreitzer C."/>
            <person name="Stanke M."/>
            <person name="Tang H."/>
            <person name="Lyons E."/>
            <person name="Pandey P."/>
            <person name="Pandey S.P."/>
            <person name="Timmermann B."/>
            <person name="Baldwin I.T."/>
        </authorList>
    </citation>
    <scope>NUCLEOTIDE SEQUENCE [LARGE SCALE GENOMIC DNA]</scope>
    <source>
        <strain evidence="2">UT</strain>
    </source>
</reference>
<keyword evidence="3" id="KW-1185">Reference proteome</keyword>
<comment type="caution">
    <text evidence="2">The sequence shown here is derived from an EMBL/GenBank/DDBJ whole genome shotgun (WGS) entry which is preliminary data.</text>
</comment>
<dbReference type="Proteomes" id="UP000187609">
    <property type="component" value="Unassembled WGS sequence"/>
</dbReference>
<sequence length="100" mass="11085">MLVLPFRSRYQKLQAMLRYQPAAETSNSKTTTGKQTLSMMSSATKQPERGADHTREQHEDTMREDELSDEPVQNLNELNTQGSGSLTRQGGIAKEGASSI</sequence>
<feature type="compositionally biased region" description="Polar residues" evidence="1">
    <location>
        <begin position="71"/>
        <end position="88"/>
    </location>
</feature>
<evidence type="ECO:0000256" key="1">
    <source>
        <dbReference type="SAM" id="MobiDB-lite"/>
    </source>
</evidence>
<gene>
    <name evidence="2" type="ORF">A4A49_15559</name>
</gene>